<dbReference type="WBParaSite" id="BXY_0591700.1">
    <property type="protein sequence ID" value="BXY_0591700.1"/>
    <property type="gene ID" value="BXY_0591700"/>
</dbReference>
<evidence type="ECO:0000313" key="4">
    <source>
        <dbReference type="Proteomes" id="UP000095284"/>
    </source>
</evidence>
<name>A0A1I7RYU9_BURXY</name>
<dbReference type="Proteomes" id="UP000659654">
    <property type="component" value="Unassembled WGS sequence"/>
</dbReference>
<keyword evidence="1" id="KW-0732">Signal</keyword>
<reference evidence="6" key="1">
    <citation type="submission" date="2016-11" db="UniProtKB">
        <authorList>
            <consortium name="WormBaseParasite"/>
        </authorList>
    </citation>
    <scope>IDENTIFICATION</scope>
</reference>
<dbReference type="EMBL" id="CAJFCV020000002">
    <property type="protein sequence ID" value="CAG9092194.1"/>
    <property type="molecule type" value="Genomic_DNA"/>
</dbReference>
<evidence type="ECO:0000256" key="1">
    <source>
        <dbReference type="SAM" id="SignalP"/>
    </source>
</evidence>
<feature type="chain" id="PRO_5035359581" evidence="1">
    <location>
        <begin position="20"/>
        <end position="114"/>
    </location>
</feature>
<feature type="signal peptide" evidence="1">
    <location>
        <begin position="1"/>
        <end position="19"/>
    </location>
</feature>
<sequence>MHFSILIFTVLSSCTLISCQKNNNRTDCEIISRTLAKKLEPYIGDDDRRCKFLEHAAKIVKDTCDVKECDLCVNGIFQCLRDQVATKTSTITSERCCINCLNEADCIAEFDYFV</sequence>
<organism evidence="4 6">
    <name type="scientific">Bursaphelenchus xylophilus</name>
    <name type="common">Pinewood nematode worm</name>
    <name type="synonym">Aphelenchoides xylophilus</name>
    <dbReference type="NCBI Taxonomy" id="6326"/>
    <lineage>
        <taxon>Eukaryota</taxon>
        <taxon>Metazoa</taxon>
        <taxon>Ecdysozoa</taxon>
        <taxon>Nematoda</taxon>
        <taxon>Chromadorea</taxon>
        <taxon>Rhabditida</taxon>
        <taxon>Tylenchina</taxon>
        <taxon>Tylenchomorpha</taxon>
        <taxon>Aphelenchoidea</taxon>
        <taxon>Aphelenchoididae</taxon>
        <taxon>Bursaphelenchus</taxon>
    </lineage>
</organism>
<dbReference type="Proteomes" id="UP000582659">
    <property type="component" value="Unassembled WGS sequence"/>
</dbReference>
<evidence type="ECO:0000313" key="3">
    <source>
        <dbReference type="EMBL" id="CAG9092194.1"/>
    </source>
</evidence>
<reference evidence="3" key="2">
    <citation type="submission" date="2020-08" db="EMBL/GenBank/DDBJ databases">
        <authorList>
            <person name="Kikuchi T."/>
        </authorList>
    </citation>
    <scope>NUCLEOTIDE SEQUENCE</scope>
    <source>
        <strain evidence="2">Ka4C1</strain>
    </source>
</reference>
<accession>A0A1I7RYU9</accession>
<dbReference type="EMBL" id="CAJFDI010000002">
    <property type="protein sequence ID" value="CAD5213262.1"/>
    <property type="molecule type" value="Genomic_DNA"/>
</dbReference>
<dbReference type="Proteomes" id="UP000095284">
    <property type="component" value="Unplaced"/>
</dbReference>
<gene>
    <name evidence="2" type="ORF">BXYJ_LOCUS2933</name>
</gene>
<dbReference type="AlphaFoldDB" id="A0A1I7RYU9"/>
<dbReference type="SMR" id="A0A1I7RYU9"/>
<evidence type="ECO:0000313" key="2">
    <source>
        <dbReference type="EMBL" id="CAD5213262.1"/>
    </source>
</evidence>
<protein>
    <submittedName>
        <fullName evidence="2">(pine wood nematode) hypothetical protein</fullName>
    </submittedName>
</protein>
<proteinExistence type="predicted"/>
<evidence type="ECO:0000313" key="5">
    <source>
        <dbReference type="Proteomes" id="UP000659654"/>
    </source>
</evidence>
<keyword evidence="5" id="KW-1185">Reference proteome</keyword>
<evidence type="ECO:0000313" key="6">
    <source>
        <dbReference type="WBParaSite" id="BXY_0591700.1"/>
    </source>
</evidence>